<reference evidence="1" key="1">
    <citation type="journal article" date="2020" name="mSystems">
        <title>Genome- and Community-Level Interaction Insights into Carbon Utilization and Element Cycling Functions of Hydrothermarchaeota in Hydrothermal Sediment.</title>
        <authorList>
            <person name="Zhou Z."/>
            <person name="Liu Y."/>
            <person name="Xu W."/>
            <person name="Pan J."/>
            <person name="Luo Z.H."/>
            <person name="Li M."/>
        </authorList>
    </citation>
    <scope>NUCLEOTIDE SEQUENCE [LARGE SCALE GENOMIC DNA]</scope>
    <source>
        <strain evidence="1">SpSt-464</strain>
    </source>
</reference>
<accession>A0A7C3N7W2</accession>
<comment type="caution">
    <text evidence="1">The sequence shown here is derived from an EMBL/GenBank/DDBJ whole genome shotgun (WGS) entry which is preliminary data.</text>
</comment>
<dbReference type="EMBL" id="DSTT01000006">
    <property type="protein sequence ID" value="HFK24440.1"/>
    <property type="molecule type" value="Genomic_DNA"/>
</dbReference>
<organism evidence="1">
    <name type="scientific">candidate division WOR-3 bacterium</name>
    <dbReference type="NCBI Taxonomy" id="2052148"/>
    <lineage>
        <taxon>Bacteria</taxon>
        <taxon>Bacteria division WOR-3</taxon>
    </lineage>
</organism>
<sequence length="200" mass="22922">MEKFIKKFLLTLFIILTVNCAKDFKTQSSQYSKFFKSGTTLVYEVSSWGDMYTLKVEIEKIKGDLTYKYTLSDGNVVGEGEINISKKSLENSIKIFMNFWDGGIVDTKEKTSILFSKKVFRDLVNKKEVTIDVGDGEEHLTFGNKDSYFCVVDGKEIELKCINASSDLFGYFSILDDYSFPLILKMEVGYIIELKEIITR</sequence>
<evidence type="ECO:0008006" key="2">
    <source>
        <dbReference type="Google" id="ProtNLM"/>
    </source>
</evidence>
<name>A0A7C3N7W2_UNCW3</name>
<dbReference type="AlphaFoldDB" id="A0A7C3N7W2"/>
<evidence type="ECO:0000313" key="1">
    <source>
        <dbReference type="EMBL" id="HFK24440.1"/>
    </source>
</evidence>
<proteinExistence type="predicted"/>
<protein>
    <recommendedName>
        <fullName evidence="2">DUF3108 domain-containing protein</fullName>
    </recommendedName>
</protein>
<gene>
    <name evidence="1" type="ORF">ENS15_07335</name>
</gene>